<evidence type="ECO:0000313" key="2">
    <source>
        <dbReference type="Proteomes" id="UP000299102"/>
    </source>
</evidence>
<dbReference type="EMBL" id="BGZK01000973">
    <property type="protein sequence ID" value="GBP66964.1"/>
    <property type="molecule type" value="Genomic_DNA"/>
</dbReference>
<dbReference type="AlphaFoldDB" id="A0A4C1XWE0"/>
<protein>
    <submittedName>
        <fullName evidence="1">Uncharacterized protein</fullName>
    </submittedName>
</protein>
<keyword evidence="2" id="KW-1185">Reference proteome</keyword>
<comment type="caution">
    <text evidence="1">The sequence shown here is derived from an EMBL/GenBank/DDBJ whole genome shotgun (WGS) entry which is preliminary data.</text>
</comment>
<name>A0A4C1XWE0_EUMVA</name>
<accession>A0A4C1XWE0</accession>
<sequence>MRRAGKPATTTQADLGIARLLSGRRTSVADQRSRTLILGVCMRPHGECVDTNTFCSLTIDRRDHRHGECPKRKSTYIALPLCI</sequence>
<proteinExistence type="predicted"/>
<gene>
    <name evidence="1" type="ORF">EVAR_49939_1</name>
</gene>
<reference evidence="1 2" key="1">
    <citation type="journal article" date="2019" name="Commun. Biol.">
        <title>The bagworm genome reveals a unique fibroin gene that provides high tensile strength.</title>
        <authorList>
            <person name="Kono N."/>
            <person name="Nakamura H."/>
            <person name="Ohtoshi R."/>
            <person name="Tomita M."/>
            <person name="Numata K."/>
            <person name="Arakawa K."/>
        </authorList>
    </citation>
    <scope>NUCLEOTIDE SEQUENCE [LARGE SCALE GENOMIC DNA]</scope>
</reference>
<dbReference type="Proteomes" id="UP000299102">
    <property type="component" value="Unassembled WGS sequence"/>
</dbReference>
<evidence type="ECO:0000313" key="1">
    <source>
        <dbReference type="EMBL" id="GBP66964.1"/>
    </source>
</evidence>
<organism evidence="1 2">
    <name type="scientific">Eumeta variegata</name>
    <name type="common">Bagworm moth</name>
    <name type="synonym">Eumeta japonica</name>
    <dbReference type="NCBI Taxonomy" id="151549"/>
    <lineage>
        <taxon>Eukaryota</taxon>
        <taxon>Metazoa</taxon>
        <taxon>Ecdysozoa</taxon>
        <taxon>Arthropoda</taxon>
        <taxon>Hexapoda</taxon>
        <taxon>Insecta</taxon>
        <taxon>Pterygota</taxon>
        <taxon>Neoptera</taxon>
        <taxon>Endopterygota</taxon>
        <taxon>Lepidoptera</taxon>
        <taxon>Glossata</taxon>
        <taxon>Ditrysia</taxon>
        <taxon>Tineoidea</taxon>
        <taxon>Psychidae</taxon>
        <taxon>Oiketicinae</taxon>
        <taxon>Eumeta</taxon>
    </lineage>
</organism>